<proteinExistence type="inferred from homology"/>
<evidence type="ECO:0000256" key="3">
    <source>
        <dbReference type="SAM" id="Coils"/>
    </source>
</evidence>
<comment type="caution">
    <text evidence="5">The sequence shown here is derived from an EMBL/GenBank/DDBJ whole genome shotgun (WGS) entry which is preliminary data.</text>
</comment>
<comment type="similarity">
    <text evidence="1">Belongs to the WEB family.</text>
</comment>
<feature type="coiled-coil region" evidence="3">
    <location>
        <begin position="125"/>
        <end position="152"/>
    </location>
</feature>
<keyword evidence="6" id="KW-1185">Reference proteome</keyword>
<evidence type="ECO:0000313" key="6">
    <source>
        <dbReference type="Proteomes" id="UP001604277"/>
    </source>
</evidence>
<evidence type="ECO:0000256" key="2">
    <source>
        <dbReference type="ARBA" id="ARBA00023054"/>
    </source>
</evidence>
<feature type="coiled-coil region" evidence="3">
    <location>
        <begin position="279"/>
        <end position="504"/>
    </location>
</feature>
<sequence>MPAGVFCGYFEWGRQKKCDSRMYIGRLAKSQNPGTHFKRFGSRFSATLPRIRGDDKIRNMVAKDHHKTKGSAKAEVGEIDTSAPFQSVKDAVSLFGEGAFSGEKPAIKKPKPHSAERVLAKETQLHLALKESNKLKEQLKNAETTKKLKTHNESKNILIIATEAAKHQAKQFEETRNNKSGGNDGSAKVDLETAKVQYAAAVTELDAAKQELRKIREEYNASAEAKNLAIEQAAKAENSAKANVERSSELSKEIVTLQESVQQVKLASTQAREEEAKIYADKNKQKQSYKARLEESAKKLLALKKGLDPEVNKNLETQLVGTMSEIEALQKEMEKARASDLDSARTINSELDDAKESVHKVAEEENSLRSIVETLKIELENTKKEHLELKEKETGTESIAGNLHVKLRKAKSELEAALAEEAKLRGVSDEMFSVIYQLSLESENAKHEVEETKRNAEELKKEAESARIELEEAETKLKVALIEAEEVKAAEARALNQIRMLSEKTDAARASTSEPGSQITISRLEFESLSRKVEESEKLAEMKVAAAIAQVEAVRASEEEALKKLEASQKDIEDMKTATQEALKKAEMAEAAKKAVEGELRRWREREQKKAVEAASRILTETEKSFESSPHNYQIQKQRAAEKLMETRKLEKSKTPMTKKVLMPNLSGVFHKKKNKIEGGSPSYLPGEKPVW</sequence>
<dbReference type="Proteomes" id="UP001604277">
    <property type="component" value="Unassembled WGS sequence"/>
</dbReference>
<evidence type="ECO:0000256" key="4">
    <source>
        <dbReference type="SAM" id="MobiDB-lite"/>
    </source>
</evidence>
<dbReference type="Pfam" id="PF05701">
    <property type="entry name" value="WEMBL"/>
    <property type="match status" value="1"/>
</dbReference>
<feature type="region of interest" description="Disordered" evidence="4">
    <location>
        <begin position="673"/>
        <end position="692"/>
    </location>
</feature>
<dbReference type="PANTHER" id="PTHR32054">
    <property type="entry name" value="HEAVY CHAIN, PUTATIVE, EXPRESSED-RELATED-RELATED"/>
    <property type="match status" value="1"/>
</dbReference>
<accession>A0ABD1QA91</accession>
<keyword evidence="2 3" id="KW-0175">Coiled coil</keyword>
<dbReference type="InterPro" id="IPR008545">
    <property type="entry name" value="Web"/>
</dbReference>
<feature type="coiled-coil region" evidence="3">
    <location>
        <begin position="191"/>
        <end position="225"/>
    </location>
</feature>
<evidence type="ECO:0000256" key="1">
    <source>
        <dbReference type="ARBA" id="ARBA00005485"/>
    </source>
</evidence>
<organism evidence="5 6">
    <name type="scientific">Forsythia ovata</name>
    <dbReference type="NCBI Taxonomy" id="205694"/>
    <lineage>
        <taxon>Eukaryota</taxon>
        <taxon>Viridiplantae</taxon>
        <taxon>Streptophyta</taxon>
        <taxon>Embryophyta</taxon>
        <taxon>Tracheophyta</taxon>
        <taxon>Spermatophyta</taxon>
        <taxon>Magnoliopsida</taxon>
        <taxon>eudicotyledons</taxon>
        <taxon>Gunneridae</taxon>
        <taxon>Pentapetalae</taxon>
        <taxon>asterids</taxon>
        <taxon>lamiids</taxon>
        <taxon>Lamiales</taxon>
        <taxon>Oleaceae</taxon>
        <taxon>Forsythieae</taxon>
        <taxon>Forsythia</taxon>
    </lineage>
</organism>
<name>A0ABD1QA91_9LAMI</name>
<dbReference type="AlphaFoldDB" id="A0ABD1QA91"/>
<evidence type="ECO:0000313" key="5">
    <source>
        <dbReference type="EMBL" id="KAL2473128.1"/>
    </source>
</evidence>
<dbReference type="PANTHER" id="PTHR32054:SF3">
    <property type="entry name" value="HEAVY CHAIN, PUTATIVE, EXPRESSED-RELATED"/>
    <property type="match status" value="1"/>
</dbReference>
<dbReference type="EMBL" id="JBFOLJ010000015">
    <property type="protein sequence ID" value="KAL2473128.1"/>
    <property type="molecule type" value="Genomic_DNA"/>
</dbReference>
<feature type="coiled-coil region" evidence="3">
    <location>
        <begin position="548"/>
        <end position="606"/>
    </location>
</feature>
<reference evidence="6" key="1">
    <citation type="submission" date="2024-07" db="EMBL/GenBank/DDBJ databases">
        <title>Two chromosome-level genome assemblies of Korean endemic species Abeliophyllum distichum and Forsythia ovata (Oleaceae).</title>
        <authorList>
            <person name="Jang H."/>
        </authorList>
    </citation>
    <scope>NUCLEOTIDE SEQUENCE [LARGE SCALE GENOMIC DNA]</scope>
</reference>
<gene>
    <name evidence="5" type="ORF">Fot_48864</name>
</gene>
<protein>
    <submittedName>
        <fullName evidence="5">WEB family protein</fullName>
    </submittedName>
</protein>